<evidence type="ECO:0000256" key="1">
    <source>
        <dbReference type="ARBA" id="ARBA00004823"/>
    </source>
</evidence>
<keyword evidence="4" id="KW-0808">Transferase</keyword>
<accession>A0A9K3CTH7</accession>
<evidence type="ECO:0000256" key="4">
    <source>
        <dbReference type="ARBA" id="ARBA00022679"/>
    </source>
</evidence>
<gene>
    <name evidence="7" type="ORF">KIPB_004219</name>
</gene>
<feature type="domain" description="Mannose-1-phosphate guanyltransferase C-terminal" evidence="6">
    <location>
        <begin position="243"/>
        <end position="352"/>
    </location>
</feature>
<dbReference type="Gene3D" id="3.90.550.10">
    <property type="entry name" value="Spore Coat Polysaccharide Biosynthesis Protein SpsA, Chain A"/>
    <property type="match status" value="1"/>
</dbReference>
<evidence type="ECO:0000256" key="3">
    <source>
        <dbReference type="ARBA" id="ARBA00012387"/>
    </source>
</evidence>
<dbReference type="AlphaFoldDB" id="A0A9K3CTH7"/>
<comment type="similarity">
    <text evidence="2">Belongs to the transferase hexapeptide repeat family.</text>
</comment>
<reference evidence="7 8" key="1">
    <citation type="journal article" date="2018" name="PLoS ONE">
        <title>The draft genome of Kipferlia bialata reveals reductive genome evolution in fornicate parasites.</title>
        <authorList>
            <person name="Tanifuji G."/>
            <person name="Takabayashi S."/>
            <person name="Kume K."/>
            <person name="Takagi M."/>
            <person name="Nakayama T."/>
            <person name="Kamikawa R."/>
            <person name="Inagaki Y."/>
            <person name="Hashimoto T."/>
        </authorList>
    </citation>
    <scope>NUCLEOTIDE SEQUENCE [LARGE SCALE GENOMIC DNA]</scope>
    <source>
        <strain evidence="7">NY0173</strain>
    </source>
</reference>
<comment type="pathway">
    <text evidence="1">Nucleotide-sugar biosynthesis; GDP-alpha-D-mannose biosynthesis; GDP-alpha-D-mannose from alpha-D-mannose 1-phosphate (GTP route): step 1/1.</text>
</comment>
<proteinExistence type="inferred from homology"/>
<dbReference type="SUPFAM" id="SSF51161">
    <property type="entry name" value="Trimeric LpxA-like enzymes"/>
    <property type="match status" value="1"/>
</dbReference>
<dbReference type="InterPro" id="IPR005835">
    <property type="entry name" value="NTP_transferase_dom"/>
</dbReference>
<dbReference type="Gene3D" id="2.160.10.10">
    <property type="entry name" value="Hexapeptide repeat proteins"/>
    <property type="match status" value="1"/>
</dbReference>
<dbReference type="InterPro" id="IPR050486">
    <property type="entry name" value="Mannose-1P_guanyltransferase"/>
</dbReference>
<dbReference type="PANTHER" id="PTHR22572">
    <property type="entry name" value="SUGAR-1-PHOSPHATE GUANYL TRANSFERASE"/>
    <property type="match status" value="1"/>
</dbReference>
<keyword evidence="8" id="KW-1185">Reference proteome</keyword>
<protein>
    <recommendedName>
        <fullName evidence="3">mannose-1-phosphate guanylyltransferase</fullName>
        <ecNumber evidence="3">2.7.7.13</ecNumber>
    </recommendedName>
</protein>
<evidence type="ECO:0000259" key="5">
    <source>
        <dbReference type="Pfam" id="PF00483"/>
    </source>
</evidence>
<dbReference type="SUPFAM" id="SSF53448">
    <property type="entry name" value="Nucleotide-diphospho-sugar transferases"/>
    <property type="match status" value="1"/>
</dbReference>
<evidence type="ECO:0000256" key="2">
    <source>
        <dbReference type="ARBA" id="ARBA00007274"/>
    </source>
</evidence>
<comment type="caution">
    <text evidence="7">The sequence shown here is derived from an EMBL/GenBank/DDBJ whole genome shotgun (WGS) entry which is preliminary data.</text>
</comment>
<dbReference type="InterPro" id="IPR029044">
    <property type="entry name" value="Nucleotide-diphossugar_trans"/>
</dbReference>
<dbReference type="FunFam" id="3.90.550.10:FF:000013">
    <property type="entry name" value="mannose-1-phosphate guanyltransferase beta"/>
    <property type="match status" value="1"/>
</dbReference>
<sequence>MIELQIAALAGVGVTDIILAVSYCPQTLQGYVSKWEDQYNVKIVSSIEPKPLGTGGPLALARPLLMPENGAEAEPFFVCNSDVICDYPLEAMIQFHRDKGGMISIMGTSVEDPSRFGVIVCDEDNAVSRFVEKPQTYVGNLINGGVYIIEPSVLDMVKLKPTSMEREIFPRVAAKGEMYCYQHTGMWKDIGKPDDFLAAVQMQLDYDSQHNHLREGAILPRDTDNGEDGHDVASSAGDGTFRVIPPCLIHPEARVEPGAVIGPYATLGRQATVVKGARVRRSVIMPCTTVGGHACVTDSIVGSYCSLGGWSHVCDMSVLGEDVHVEDETVVRAAMVLPHKALKESIWEAQIVM</sequence>
<feature type="domain" description="Nucleotidyl transferase" evidence="5">
    <location>
        <begin position="1"/>
        <end position="201"/>
    </location>
</feature>
<dbReference type="Pfam" id="PF00483">
    <property type="entry name" value="NTP_transferase"/>
    <property type="match status" value="1"/>
</dbReference>
<name>A0A9K3CTH7_9EUKA</name>
<evidence type="ECO:0000259" key="6">
    <source>
        <dbReference type="Pfam" id="PF25087"/>
    </source>
</evidence>
<dbReference type="InterPro" id="IPR011004">
    <property type="entry name" value="Trimer_LpxA-like_sf"/>
</dbReference>
<dbReference type="OrthoDB" id="1733332at2759"/>
<dbReference type="InterPro" id="IPR056729">
    <property type="entry name" value="GMPPB_C"/>
</dbReference>
<evidence type="ECO:0000313" key="8">
    <source>
        <dbReference type="Proteomes" id="UP000265618"/>
    </source>
</evidence>
<organism evidence="7 8">
    <name type="scientific">Kipferlia bialata</name>
    <dbReference type="NCBI Taxonomy" id="797122"/>
    <lineage>
        <taxon>Eukaryota</taxon>
        <taxon>Metamonada</taxon>
        <taxon>Carpediemonas-like organisms</taxon>
        <taxon>Kipferlia</taxon>
    </lineage>
</organism>
<dbReference type="GO" id="GO:0004475">
    <property type="term" value="F:mannose-1-phosphate guanylyltransferase (GTP) activity"/>
    <property type="evidence" value="ECO:0007669"/>
    <property type="project" value="UniProtKB-EC"/>
</dbReference>
<dbReference type="EC" id="2.7.7.13" evidence="3"/>
<dbReference type="EMBL" id="BDIP01000883">
    <property type="protein sequence ID" value="GIQ82983.1"/>
    <property type="molecule type" value="Genomic_DNA"/>
</dbReference>
<dbReference type="Pfam" id="PF25087">
    <property type="entry name" value="GMPPB_C"/>
    <property type="match status" value="1"/>
</dbReference>
<evidence type="ECO:0000313" key="7">
    <source>
        <dbReference type="EMBL" id="GIQ82983.1"/>
    </source>
</evidence>
<dbReference type="Proteomes" id="UP000265618">
    <property type="component" value="Unassembled WGS sequence"/>
</dbReference>